<reference evidence="1 2" key="1">
    <citation type="submission" date="2020-10" db="EMBL/GenBank/DDBJ databases">
        <title>Plant Genome Project.</title>
        <authorList>
            <person name="Zhang R.-G."/>
        </authorList>
    </citation>
    <scope>NUCLEOTIDE SEQUENCE [LARGE SCALE GENOMIC DNA]</scope>
    <source>
        <strain evidence="1">FAFU-HL-1</strain>
        <tissue evidence="1">Leaf</tissue>
    </source>
</reference>
<evidence type="ECO:0000313" key="2">
    <source>
        <dbReference type="Proteomes" id="UP000657918"/>
    </source>
</evidence>
<evidence type="ECO:0000313" key="1">
    <source>
        <dbReference type="EMBL" id="KAF9682486.1"/>
    </source>
</evidence>
<proteinExistence type="predicted"/>
<dbReference type="AlphaFoldDB" id="A0A835KAQ6"/>
<sequence>MLAIGANLIANNRPQLTGLAPKELPEANLLTEDKHLDNMHVRWATFLQKFPFAIRYKSSVLNRVADALSLRANLLVTLAHEMVGFECLKELYQEDEDFKEIWAKCIEKHPINDFHE</sequence>
<name>A0A835KAQ6_9ROSI</name>
<accession>A0A835KAQ6</accession>
<keyword evidence="2" id="KW-1185">Reference proteome</keyword>
<dbReference type="Proteomes" id="UP000657918">
    <property type="component" value="Unassembled WGS sequence"/>
</dbReference>
<dbReference type="EMBL" id="JADGMS010000005">
    <property type="protein sequence ID" value="KAF9682486.1"/>
    <property type="molecule type" value="Genomic_DNA"/>
</dbReference>
<dbReference type="OrthoDB" id="1725811at2759"/>
<comment type="caution">
    <text evidence="1">The sequence shown here is derived from an EMBL/GenBank/DDBJ whole genome shotgun (WGS) entry which is preliminary data.</text>
</comment>
<organism evidence="1 2">
    <name type="scientific">Salix dunnii</name>
    <dbReference type="NCBI Taxonomy" id="1413687"/>
    <lineage>
        <taxon>Eukaryota</taxon>
        <taxon>Viridiplantae</taxon>
        <taxon>Streptophyta</taxon>
        <taxon>Embryophyta</taxon>
        <taxon>Tracheophyta</taxon>
        <taxon>Spermatophyta</taxon>
        <taxon>Magnoliopsida</taxon>
        <taxon>eudicotyledons</taxon>
        <taxon>Gunneridae</taxon>
        <taxon>Pentapetalae</taxon>
        <taxon>rosids</taxon>
        <taxon>fabids</taxon>
        <taxon>Malpighiales</taxon>
        <taxon>Salicaceae</taxon>
        <taxon>Saliceae</taxon>
        <taxon>Salix</taxon>
    </lineage>
</organism>
<protein>
    <submittedName>
        <fullName evidence="1">Uncharacterized protein</fullName>
    </submittedName>
</protein>
<gene>
    <name evidence="1" type="ORF">SADUNF_Sadunf05G0113900</name>
</gene>